<sequence>MVQMKRHTKSSTNSRRSHNALKSKSLNTCSKCNKAVEPHKACAFCGTYRFTKATETK</sequence>
<proteinExistence type="inferred from homology"/>
<evidence type="ECO:0000256" key="5">
    <source>
        <dbReference type="HAMAP-Rule" id="MF_00340"/>
    </source>
</evidence>
<dbReference type="PANTHER" id="PTHR35534">
    <property type="entry name" value="50S RIBOSOMAL PROTEIN L32"/>
    <property type="match status" value="1"/>
</dbReference>
<comment type="caution">
    <text evidence="7">The sequence shown here is derived from an EMBL/GenBank/DDBJ whole genome shotgun (WGS) entry which is preliminary data.</text>
</comment>
<evidence type="ECO:0000313" key="8">
    <source>
        <dbReference type="Proteomes" id="UP000228533"/>
    </source>
</evidence>
<gene>
    <name evidence="5 7" type="primary">rpmF</name>
    <name evidence="7" type="ORF">COT94_04570</name>
</gene>
<keyword evidence="2 5" id="KW-0689">Ribosomal protein</keyword>
<dbReference type="PANTHER" id="PTHR35534:SF1">
    <property type="entry name" value="LARGE RIBOSOMAL SUBUNIT PROTEIN BL32"/>
    <property type="match status" value="1"/>
</dbReference>
<reference evidence="8" key="1">
    <citation type="submission" date="2017-09" db="EMBL/GenBank/DDBJ databases">
        <title>Depth-based differentiation of microbial function through sediment-hosted aquifers and enrichment of novel symbionts in the deep terrestrial subsurface.</title>
        <authorList>
            <person name="Probst A.J."/>
            <person name="Ladd B."/>
            <person name="Jarett J.K."/>
            <person name="Geller-Mcgrath D.E."/>
            <person name="Sieber C.M.K."/>
            <person name="Emerson J.B."/>
            <person name="Anantharaman K."/>
            <person name="Thomas B.C."/>
            <person name="Malmstrom R."/>
            <person name="Stieglmeier M."/>
            <person name="Klingl A."/>
            <person name="Woyke T."/>
            <person name="Ryan C.M."/>
            <person name="Banfield J.F."/>
        </authorList>
    </citation>
    <scope>NUCLEOTIDE SEQUENCE [LARGE SCALE GENOMIC DNA]</scope>
</reference>
<dbReference type="AlphaFoldDB" id="A0A2M6WS82"/>
<accession>A0A2M6WS82</accession>
<evidence type="ECO:0000256" key="3">
    <source>
        <dbReference type="ARBA" id="ARBA00023274"/>
    </source>
</evidence>
<dbReference type="InterPro" id="IPR002677">
    <property type="entry name" value="Ribosomal_bL32"/>
</dbReference>
<evidence type="ECO:0000256" key="2">
    <source>
        <dbReference type="ARBA" id="ARBA00022980"/>
    </source>
</evidence>
<dbReference type="GO" id="GO:0006412">
    <property type="term" value="P:translation"/>
    <property type="evidence" value="ECO:0007669"/>
    <property type="project" value="UniProtKB-UniRule"/>
</dbReference>
<evidence type="ECO:0000256" key="4">
    <source>
        <dbReference type="ARBA" id="ARBA00035178"/>
    </source>
</evidence>
<keyword evidence="3 5" id="KW-0687">Ribonucleoprotein</keyword>
<dbReference type="SUPFAM" id="SSF57829">
    <property type="entry name" value="Zn-binding ribosomal proteins"/>
    <property type="match status" value="1"/>
</dbReference>
<evidence type="ECO:0000256" key="1">
    <source>
        <dbReference type="ARBA" id="ARBA00008560"/>
    </source>
</evidence>
<dbReference type="GO" id="GO:0015934">
    <property type="term" value="C:large ribosomal subunit"/>
    <property type="evidence" value="ECO:0007669"/>
    <property type="project" value="InterPro"/>
</dbReference>
<comment type="similarity">
    <text evidence="1 5">Belongs to the bacterial ribosomal protein bL32 family.</text>
</comment>
<evidence type="ECO:0000313" key="7">
    <source>
        <dbReference type="EMBL" id="PIT95659.1"/>
    </source>
</evidence>
<dbReference type="NCBIfam" id="TIGR01031">
    <property type="entry name" value="rpmF_bact"/>
    <property type="match status" value="1"/>
</dbReference>
<dbReference type="HAMAP" id="MF_00340">
    <property type="entry name" value="Ribosomal_bL32"/>
    <property type="match status" value="1"/>
</dbReference>
<dbReference type="Pfam" id="PF01783">
    <property type="entry name" value="Ribosomal_L32p"/>
    <property type="match status" value="1"/>
</dbReference>
<organism evidence="7 8">
    <name type="scientific">Candidatus Falkowbacteria bacterium CG10_big_fil_rev_8_21_14_0_10_37_14</name>
    <dbReference type="NCBI Taxonomy" id="1974561"/>
    <lineage>
        <taxon>Bacteria</taxon>
        <taxon>Candidatus Falkowiibacteriota</taxon>
    </lineage>
</organism>
<protein>
    <recommendedName>
        <fullName evidence="4 5">Large ribosomal subunit protein bL32</fullName>
    </recommendedName>
</protein>
<dbReference type="InterPro" id="IPR011332">
    <property type="entry name" value="Ribosomal_zn-bd"/>
</dbReference>
<dbReference type="EMBL" id="PFAM01000026">
    <property type="protein sequence ID" value="PIT95659.1"/>
    <property type="molecule type" value="Genomic_DNA"/>
</dbReference>
<dbReference type="InterPro" id="IPR044957">
    <property type="entry name" value="Ribosomal_bL32_bact"/>
</dbReference>
<name>A0A2M6WS82_9BACT</name>
<dbReference type="GO" id="GO:0003735">
    <property type="term" value="F:structural constituent of ribosome"/>
    <property type="evidence" value="ECO:0007669"/>
    <property type="project" value="InterPro"/>
</dbReference>
<dbReference type="Proteomes" id="UP000228533">
    <property type="component" value="Unassembled WGS sequence"/>
</dbReference>
<feature type="compositionally biased region" description="Basic residues" evidence="6">
    <location>
        <begin position="1"/>
        <end position="21"/>
    </location>
</feature>
<evidence type="ECO:0000256" key="6">
    <source>
        <dbReference type="SAM" id="MobiDB-lite"/>
    </source>
</evidence>
<feature type="region of interest" description="Disordered" evidence="6">
    <location>
        <begin position="1"/>
        <end position="22"/>
    </location>
</feature>